<sequence>MQPEVKLSSFMFHLKFSKTDDYVHEHELYELMRSRNLYQTQFGVRLNFRKTIRNIQKDEKQQRYHFENNRKIFVQKRKERQEAADRLRLVTATKLGKLSVMKDPKPKPTRTYVPLPQSTVVYTDLPEIQMPLYQRDEEEEEVAMPSDENTQLPLTAPSPSMVTTALTGRRKKSNGTMLGLFGGRPVVSSSSSLKTHELLDVGSLAPTAKVLVAGRRSHRTLTITVKSKATSRQDESECDSSDTMSQLMVNDELLDELRSLRLDSHKKFVKENKFELTAKLDHEKSETSTSYVAKDILPKLNSYGKLTSESKAKIWAEKHGIHTSKADIIKDQDYQRLLIDRPSKWAMTHHGDLVQSKILDMRMRYSREMLNANFKKKSRQLERLSEKLMLKSRLSLPELDTMPKPMTTMDPGGTTPDGRLILTKADFDAYLANYRKARDIRLQRTKQRNKLLLKKIENFNLQPNHCLKDEARLRASLRTI</sequence>
<accession>A0A9D4HED6</accession>
<gene>
    <name evidence="1" type="ORF">DPMN_105214</name>
</gene>
<dbReference type="EMBL" id="JAIWYP010000004">
    <property type="protein sequence ID" value="KAH3831941.1"/>
    <property type="molecule type" value="Genomic_DNA"/>
</dbReference>
<dbReference type="Proteomes" id="UP000828390">
    <property type="component" value="Unassembled WGS sequence"/>
</dbReference>
<evidence type="ECO:0000313" key="2">
    <source>
        <dbReference type="Proteomes" id="UP000828390"/>
    </source>
</evidence>
<evidence type="ECO:0000313" key="1">
    <source>
        <dbReference type="EMBL" id="KAH3831941.1"/>
    </source>
</evidence>
<organism evidence="1 2">
    <name type="scientific">Dreissena polymorpha</name>
    <name type="common">Zebra mussel</name>
    <name type="synonym">Mytilus polymorpha</name>
    <dbReference type="NCBI Taxonomy" id="45954"/>
    <lineage>
        <taxon>Eukaryota</taxon>
        <taxon>Metazoa</taxon>
        <taxon>Spiralia</taxon>
        <taxon>Lophotrochozoa</taxon>
        <taxon>Mollusca</taxon>
        <taxon>Bivalvia</taxon>
        <taxon>Autobranchia</taxon>
        <taxon>Heteroconchia</taxon>
        <taxon>Euheterodonta</taxon>
        <taxon>Imparidentia</taxon>
        <taxon>Neoheterodontei</taxon>
        <taxon>Myida</taxon>
        <taxon>Dreissenoidea</taxon>
        <taxon>Dreissenidae</taxon>
        <taxon>Dreissena</taxon>
    </lineage>
</organism>
<proteinExistence type="predicted"/>
<reference evidence="1" key="2">
    <citation type="submission" date="2020-11" db="EMBL/GenBank/DDBJ databases">
        <authorList>
            <person name="McCartney M.A."/>
            <person name="Auch B."/>
            <person name="Kono T."/>
            <person name="Mallez S."/>
            <person name="Becker A."/>
            <person name="Gohl D.M."/>
            <person name="Silverstein K.A.T."/>
            <person name="Koren S."/>
            <person name="Bechman K.B."/>
            <person name="Herman A."/>
            <person name="Abrahante J.E."/>
            <person name="Garbe J."/>
        </authorList>
    </citation>
    <scope>NUCLEOTIDE SEQUENCE</scope>
    <source>
        <strain evidence="1">Duluth1</strain>
        <tissue evidence="1">Whole animal</tissue>
    </source>
</reference>
<protein>
    <submittedName>
        <fullName evidence="1">Uncharacterized protein</fullName>
    </submittedName>
</protein>
<comment type="caution">
    <text evidence="1">The sequence shown here is derived from an EMBL/GenBank/DDBJ whole genome shotgun (WGS) entry which is preliminary data.</text>
</comment>
<dbReference type="OrthoDB" id="6155726at2759"/>
<name>A0A9D4HED6_DREPO</name>
<dbReference type="AlphaFoldDB" id="A0A9D4HED6"/>
<reference evidence="1" key="1">
    <citation type="journal article" date="2019" name="bioRxiv">
        <title>The Genome of the Zebra Mussel, Dreissena polymorpha: A Resource for Invasive Species Research.</title>
        <authorList>
            <person name="McCartney M.A."/>
            <person name="Auch B."/>
            <person name="Kono T."/>
            <person name="Mallez S."/>
            <person name="Zhang Y."/>
            <person name="Obille A."/>
            <person name="Becker A."/>
            <person name="Abrahante J.E."/>
            <person name="Garbe J."/>
            <person name="Badalamenti J.P."/>
            <person name="Herman A."/>
            <person name="Mangelson H."/>
            <person name="Liachko I."/>
            <person name="Sullivan S."/>
            <person name="Sone E.D."/>
            <person name="Koren S."/>
            <person name="Silverstein K.A.T."/>
            <person name="Beckman K.B."/>
            <person name="Gohl D.M."/>
        </authorList>
    </citation>
    <scope>NUCLEOTIDE SEQUENCE</scope>
    <source>
        <strain evidence="1">Duluth1</strain>
        <tissue evidence="1">Whole animal</tissue>
    </source>
</reference>
<keyword evidence="2" id="KW-1185">Reference proteome</keyword>